<dbReference type="AlphaFoldDB" id="A0A6I6D3T2"/>
<evidence type="ECO:0000256" key="7">
    <source>
        <dbReference type="ARBA" id="ARBA00055169"/>
    </source>
</evidence>
<dbReference type="PANTHER" id="PTHR43267">
    <property type="entry name" value="TRNA THREONYLCARBAMOYLADENOSINE DEHYDRATASE"/>
    <property type="match status" value="1"/>
</dbReference>
<evidence type="ECO:0000256" key="4">
    <source>
        <dbReference type="ARBA" id="ARBA00022741"/>
    </source>
</evidence>
<evidence type="ECO:0000256" key="9">
    <source>
        <dbReference type="ARBA" id="ARBA00066884"/>
    </source>
</evidence>
<dbReference type="GO" id="GO:0005524">
    <property type="term" value="F:ATP binding"/>
    <property type="evidence" value="ECO:0007669"/>
    <property type="project" value="UniProtKB-KW"/>
</dbReference>
<dbReference type="Gene3D" id="3.40.50.720">
    <property type="entry name" value="NAD(P)-binding Rossmann-like Domain"/>
    <property type="match status" value="1"/>
</dbReference>
<reference evidence="15 16" key="1">
    <citation type="submission" date="2019-11" db="EMBL/GenBank/DDBJ databases">
        <authorList>
            <person name="Zhang J."/>
            <person name="Sun C."/>
        </authorList>
    </citation>
    <scope>NUCLEOTIDE SEQUENCE [LARGE SCALE GENOMIC DNA]</scope>
    <source>
        <strain evidence="16">sp2</strain>
    </source>
</reference>
<evidence type="ECO:0000256" key="3">
    <source>
        <dbReference type="ARBA" id="ARBA00022679"/>
    </source>
</evidence>
<organism evidence="15 16">
    <name type="scientific">Guyparkeria halophila</name>
    <dbReference type="NCBI Taxonomy" id="47960"/>
    <lineage>
        <taxon>Bacteria</taxon>
        <taxon>Pseudomonadati</taxon>
        <taxon>Pseudomonadota</taxon>
        <taxon>Gammaproteobacteria</taxon>
        <taxon>Chromatiales</taxon>
        <taxon>Thioalkalibacteraceae</taxon>
        <taxon>Guyparkeria</taxon>
    </lineage>
</organism>
<evidence type="ECO:0000256" key="6">
    <source>
        <dbReference type="ARBA" id="ARBA00052218"/>
    </source>
</evidence>
<dbReference type="GO" id="GO:0061504">
    <property type="term" value="P:cyclic threonylcarbamoyladenosine biosynthetic process"/>
    <property type="evidence" value="ECO:0007669"/>
    <property type="project" value="TreeGrafter"/>
</dbReference>
<evidence type="ECO:0000256" key="11">
    <source>
        <dbReference type="ARBA" id="ARBA00075110"/>
    </source>
</evidence>
<name>A0A6I6D3T2_9GAMM</name>
<evidence type="ECO:0000256" key="2">
    <source>
        <dbReference type="ARBA" id="ARBA00009919"/>
    </source>
</evidence>
<proteinExistence type="inferred from homology"/>
<comment type="catalytic activity">
    <reaction evidence="6">
        <text>[molybdopterin-synthase sulfur-carrier protein]-C-terminal Gly-Gly + ATP + H(+) = [molybdopterin-synthase sulfur-carrier protein]-C-terminal Gly-Gly-AMP + diphosphate</text>
        <dbReference type="Rhea" id="RHEA:43616"/>
        <dbReference type="Rhea" id="RHEA-COMP:12159"/>
        <dbReference type="Rhea" id="RHEA-COMP:12202"/>
        <dbReference type="ChEBI" id="CHEBI:15378"/>
        <dbReference type="ChEBI" id="CHEBI:30616"/>
        <dbReference type="ChEBI" id="CHEBI:33019"/>
        <dbReference type="ChEBI" id="CHEBI:90618"/>
        <dbReference type="ChEBI" id="CHEBI:90778"/>
        <dbReference type="EC" id="2.7.7.80"/>
    </reaction>
</comment>
<comment type="pathway">
    <text evidence="1">Cofactor biosynthesis; molybdopterin biosynthesis.</text>
</comment>
<dbReference type="GO" id="GO:0008641">
    <property type="term" value="F:ubiquitin-like modifier activating enzyme activity"/>
    <property type="evidence" value="ECO:0007669"/>
    <property type="project" value="InterPro"/>
</dbReference>
<keyword evidence="15" id="KW-0548">Nucleotidyltransferase</keyword>
<evidence type="ECO:0000256" key="1">
    <source>
        <dbReference type="ARBA" id="ARBA00005046"/>
    </source>
</evidence>
<dbReference type="GO" id="GO:0061503">
    <property type="term" value="F:tRNA threonylcarbamoyladenosine dehydratase"/>
    <property type="evidence" value="ECO:0007669"/>
    <property type="project" value="TreeGrafter"/>
</dbReference>
<dbReference type="InterPro" id="IPR035985">
    <property type="entry name" value="Ubiquitin-activating_enz"/>
</dbReference>
<comment type="subunit">
    <text evidence="8">Homodimer. Forms a stable heterotetrameric complex of 2 MoeB and 2 MoaD during adenylation of MoaD.</text>
</comment>
<keyword evidence="5" id="KW-0067">ATP-binding</keyword>
<evidence type="ECO:0000256" key="8">
    <source>
        <dbReference type="ARBA" id="ARBA00063809"/>
    </source>
</evidence>
<evidence type="ECO:0000256" key="13">
    <source>
        <dbReference type="ARBA" id="ARBA00078531"/>
    </source>
</evidence>
<dbReference type="KEGG" id="ghl:GM160_06710"/>
<dbReference type="CDD" id="cd00757">
    <property type="entry name" value="ThiF_MoeB_HesA_family"/>
    <property type="match status" value="1"/>
</dbReference>
<evidence type="ECO:0000256" key="12">
    <source>
        <dbReference type="ARBA" id="ARBA00075328"/>
    </source>
</evidence>
<keyword evidence="16" id="KW-1185">Reference proteome</keyword>
<keyword evidence="4" id="KW-0547">Nucleotide-binding</keyword>
<dbReference type="NCBIfam" id="NF004281">
    <property type="entry name" value="PRK05690.1"/>
    <property type="match status" value="1"/>
</dbReference>
<evidence type="ECO:0000313" key="15">
    <source>
        <dbReference type="EMBL" id="QGT78613.1"/>
    </source>
</evidence>
<dbReference type="EC" id="2.7.7.80" evidence="9"/>
<dbReference type="Pfam" id="PF00899">
    <property type="entry name" value="ThiF"/>
    <property type="match status" value="1"/>
</dbReference>
<feature type="domain" description="THIF-type NAD/FAD binding fold" evidence="14">
    <location>
        <begin position="9"/>
        <end position="244"/>
    </location>
</feature>
<evidence type="ECO:0000313" key="16">
    <source>
        <dbReference type="Proteomes" id="UP000427716"/>
    </source>
</evidence>
<dbReference type="PANTHER" id="PTHR43267:SF1">
    <property type="entry name" value="TRNA THREONYLCARBAMOYLADENOSINE DEHYDRATASE"/>
    <property type="match status" value="1"/>
</dbReference>
<dbReference type="InterPro" id="IPR045886">
    <property type="entry name" value="ThiF/MoeB/HesA"/>
</dbReference>
<comment type="similarity">
    <text evidence="2">Belongs to the HesA/MoeB/ThiF family.</text>
</comment>
<dbReference type="SUPFAM" id="SSF69572">
    <property type="entry name" value="Activating enzymes of the ubiquitin-like proteins"/>
    <property type="match status" value="1"/>
</dbReference>
<comment type="function">
    <text evidence="7">Catalyzes the adenylation by ATP of the carboxyl group of the C-terminal glycine of sulfur carrier protein MoaD.</text>
</comment>
<protein>
    <recommendedName>
        <fullName evidence="10">Molybdopterin-synthase adenylyltransferase</fullName>
        <ecNumber evidence="9">2.7.7.80</ecNumber>
    </recommendedName>
    <alternativeName>
        <fullName evidence="13">MoaD protein adenylase</fullName>
    </alternativeName>
    <alternativeName>
        <fullName evidence="11">Molybdopterin-converting factor subunit 1 adenylase</fullName>
    </alternativeName>
    <alternativeName>
        <fullName evidence="12">Sulfur carrier protein MoaD adenylyltransferase</fullName>
    </alternativeName>
</protein>
<sequence length="251" mass="27394">MKDDQLLRYGRHIMLDGLDYEGQERLLDARVLIVGLGGLGSPVSMYLAASGVGELHLADFDRVDLSNLQRQIVHDQARVGQSKVASAAARLAEINPEVRLVPVEEKLAGDRLAEAVARVDLVVDCSDNFDLRFALNAACAERRVPLVSGAAIQWAGQVTVFDHRDPDAPCYRCLYREEGEDELRCAETGVLSPLVGMIGSLQAAEAIKVLAGAGRPLVGRLALFDLKDAEWRTVKYRQDPACPVCTARRDS</sequence>
<keyword evidence="3 15" id="KW-0808">Transferase</keyword>
<dbReference type="RefSeq" id="WP_156574085.1">
    <property type="nucleotide sequence ID" value="NZ_CP046415.1"/>
</dbReference>
<dbReference type="InterPro" id="IPR000594">
    <property type="entry name" value="ThiF_NAD_FAD-bd"/>
</dbReference>
<dbReference type="GO" id="GO:0061605">
    <property type="term" value="F:molybdopterin-synthase adenylyltransferase activity"/>
    <property type="evidence" value="ECO:0007669"/>
    <property type="project" value="UniProtKB-EC"/>
</dbReference>
<evidence type="ECO:0000259" key="14">
    <source>
        <dbReference type="Pfam" id="PF00899"/>
    </source>
</evidence>
<dbReference type="Proteomes" id="UP000427716">
    <property type="component" value="Chromosome"/>
</dbReference>
<gene>
    <name evidence="15" type="primary">moeB</name>
    <name evidence="15" type="ORF">GM160_06710</name>
</gene>
<accession>A0A6I6D3T2</accession>
<dbReference type="EMBL" id="CP046415">
    <property type="protein sequence ID" value="QGT78613.1"/>
    <property type="molecule type" value="Genomic_DNA"/>
</dbReference>
<dbReference type="FunFam" id="3.40.50.720:FF:000033">
    <property type="entry name" value="Adenylyltransferase and sulfurtransferase MOCS3"/>
    <property type="match status" value="1"/>
</dbReference>
<evidence type="ECO:0000256" key="5">
    <source>
        <dbReference type="ARBA" id="ARBA00022840"/>
    </source>
</evidence>
<evidence type="ECO:0000256" key="10">
    <source>
        <dbReference type="ARBA" id="ARBA00073635"/>
    </source>
</evidence>